<dbReference type="Proteomes" id="UP000053586">
    <property type="component" value="Unassembled WGS sequence"/>
</dbReference>
<organism evidence="1 2">
    <name type="scientific">Glaciecola punicea ACAM 611</name>
    <dbReference type="NCBI Taxonomy" id="1121923"/>
    <lineage>
        <taxon>Bacteria</taxon>
        <taxon>Pseudomonadati</taxon>
        <taxon>Pseudomonadota</taxon>
        <taxon>Gammaproteobacteria</taxon>
        <taxon>Alteromonadales</taxon>
        <taxon>Alteromonadaceae</taxon>
        <taxon>Glaciecola</taxon>
    </lineage>
</organism>
<evidence type="ECO:0000313" key="1">
    <source>
        <dbReference type="EMBL" id="GAB55878.1"/>
    </source>
</evidence>
<keyword evidence="2" id="KW-1185">Reference proteome</keyword>
<comment type="caution">
    <text evidence="1">The sequence shown here is derived from an EMBL/GenBank/DDBJ whole genome shotgun (WGS) entry which is preliminary data.</text>
</comment>
<reference evidence="1 2" key="2">
    <citation type="journal article" date="2017" name="Antonie Van Leeuwenhoek">
        <title>Rhizobium rhizosphaerae sp. nov., a novel species isolated from rice rhizosphere.</title>
        <authorList>
            <person name="Zhao J.J."/>
            <person name="Zhang J."/>
            <person name="Zhang R.J."/>
            <person name="Zhang C.W."/>
            <person name="Yin H.Q."/>
            <person name="Zhang X.X."/>
        </authorList>
    </citation>
    <scope>NUCLEOTIDE SEQUENCE [LARGE SCALE GENOMIC DNA]</scope>
    <source>
        <strain evidence="1 2">ACAM 611</strain>
    </source>
</reference>
<protein>
    <submittedName>
        <fullName evidence="1">Uncharacterized protein</fullName>
    </submittedName>
</protein>
<dbReference type="EMBL" id="BAET01000018">
    <property type="protein sequence ID" value="GAB55878.1"/>
    <property type="molecule type" value="Genomic_DNA"/>
</dbReference>
<reference evidence="1 2" key="1">
    <citation type="journal article" date="2012" name="J. Bacteriol.">
        <title>Genome sequence of proteorhodopsin-containing sea ice bacterium Glaciecola punicea ACAM 611T.</title>
        <authorList>
            <person name="Qin Q.-L."/>
            <person name="Xie B.-B."/>
            <person name="Shu Y.-L."/>
            <person name="Rong J.-C."/>
            <person name="Zhao D.-L."/>
            <person name="Zhang X.-Y."/>
            <person name="Chen X.-L."/>
            <person name="Zhou B.-C."/>
            <person name="Zhanga Y.-Z."/>
        </authorList>
    </citation>
    <scope>NUCLEOTIDE SEQUENCE [LARGE SCALE GENOMIC DNA]</scope>
    <source>
        <strain evidence="1 2">ACAM 611</strain>
    </source>
</reference>
<evidence type="ECO:0000313" key="2">
    <source>
        <dbReference type="Proteomes" id="UP000053586"/>
    </source>
</evidence>
<gene>
    <name evidence="1" type="ORF">GPUN_1762</name>
</gene>
<name>H5TC51_9ALTE</name>
<accession>H5TC51</accession>
<proteinExistence type="predicted"/>
<sequence length="137" mass="14725">MRFLRIVRTASITYLSSISGSGLGSFLTSARLFIGCLNFGPSPASKYKPKPIASGIVRISEKRIAASSLNRRSGCNVTSHANSGLVHTAIKSPASLRTALYSGKYLPAWRIIHTGVASTGCLSNARMYLSFFNVVIR</sequence>
<dbReference type="AlphaFoldDB" id="H5TC51"/>